<evidence type="ECO:0000313" key="1">
    <source>
        <dbReference type="EMBL" id="RXH70675.1"/>
    </source>
</evidence>
<reference evidence="1 2" key="1">
    <citation type="submission" date="2018-10" db="EMBL/GenBank/DDBJ databases">
        <title>A high-quality apple genome assembly.</title>
        <authorList>
            <person name="Hu J."/>
        </authorList>
    </citation>
    <scope>NUCLEOTIDE SEQUENCE [LARGE SCALE GENOMIC DNA]</scope>
    <source>
        <strain evidence="2">cv. HFTH1</strain>
        <tissue evidence="1">Young leaf</tissue>
    </source>
</reference>
<gene>
    <name evidence="1" type="ORF">DVH24_013421</name>
</gene>
<protein>
    <submittedName>
        <fullName evidence="1">Uncharacterized protein</fullName>
    </submittedName>
</protein>
<evidence type="ECO:0000313" key="2">
    <source>
        <dbReference type="Proteomes" id="UP000290289"/>
    </source>
</evidence>
<accession>A0A498HMB2</accession>
<dbReference type="AlphaFoldDB" id="A0A498HMB2"/>
<organism evidence="1 2">
    <name type="scientific">Malus domestica</name>
    <name type="common">Apple</name>
    <name type="synonym">Pyrus malus</name>
    <dbReference type="NCBI Taxonomy" id="3750"/>
    <lineage>
        <taxon>Eukaryota</taxon>
        <taxon>Viridiplantae</taxon>
        <taxon>Streptophyta</taxon>
        <taxon>Embryophyta</taxon>
        <taxon>Tracheophyta</taxon>
        <taxon>Spermatophyta</taxon>
        <taxon>Magnoliopsida</taxon>
        <taxon>eudicotyledons</taxon>
        <taxon>Gunneridae</taxon>
        <taxon>Pentapetalae</taxon>
        <taxon>rosids</taxon>
        <taxon>fabids</taxon>
        <taxon>Rosales</taxon>
        <taxon>Rosaceae</taxon>
        <taxon>Amygdaloideae</taxon>
        <taxon>Maleae</taxon>
        <taxon>Malus</taxon>
    </lineage>
</organism>
<keyword evidence="2" id="KW-1185">Reference proteome</keyword>
<sequence>MSGYTTSTIKSDHENKVISNFDFNVANLVARELAFFKTRIADIEKEKRHFKVSKELKMKKNKKAYEEGVKLFWAYANLHSGAKANKDGLDVDVTDKRNLIRRRLF</sequence>
<proteinExistence type="predicted"/>
<dbReference type="EMBL" id="RDQH01000342">
    <property type="protein sequence ID" value="RXH70675.1"/>
    <property type="molecule type" value="Genomic_DNA"/>
</dbReference>
<comment type="caution">
    <text evidence="1">The sequence shown here is derived from an EMBL/GenBank/DDBJ whole genome shotgun (WGS) entry which is preliminary data.</text>
</comment>
<dbReference type="Proteomes" id="UP000290289">
    <property type="component" value="Chromosome 16"/>
</dbReference>
<name>A0A498HMB2_MALDO</name>